<feature type="compositionally biased region" description="Low complexity" evidence="1">
    <location>
        <begin position="155"/>
        <end position="204"/>
    </location>
</feature>
<comment type="caution">
    <text evidence="3">The sequence shown here is derived from an EMBL/GenBank/DDBJ whole genome shotgun (WGS) entry which is preliminary data.</text>
</comment>
<dbReference type="Proteomes" id="UP000546162">
    <property type="component" value="Unassembled WGS sequence"/>
</dbReference>
<proteinExistence type="predicted"/>
<sequence>MDRPLLTPEERELLAEAERQATAGLTVDVPAALADLKRRARRSKIKKSAFGTPSACRRALPPPHRAERATRNRLRPAVLGFAGLVVGSLMLGTAVTTQALVRTPTDQLPRPAVVDVPHGSTASGLLGDGGPALVHPAKRTAGPATASSPVSGAPGDSTAPTGSTASGSTASGSTAFGSTAANGSAAPGSTGPNGSTTPGSIAFGGSTGFGGGSVPGSGSSGAPGGSAASGPGSSDGSGGLITVVGRPDRTPGHRPPVTPVRPAPHNPAPGLGAGPTPPPPARPTSAPEPTAPPAALPGTPAADEFRLLYQATKVTVPLVHSQSRPIDLVQPHLKVDGEGGGDVRISESTGSLYLYTGDDVRAATVRGDTATPAECAAAFQEAPSRSTVELNEEDTYCLITPSEEIPGRALIRLNVLEPPPGAEKVTLKMAAWDTEPS</sequence>
<keyword evidence="2" id="KW-0472">Membrane</keyword>
<dbReference type="RefSeq" id="WP_185041972.1">
    <property type="nucleotide sequence ID" value="NZ_BAABFG010000005.1"/>
</dbReference>
<feature type="region of interest" description="Disordered" evidence="1">
    <location>
        <begin position="109"/>
        <end position="299"/>
    </location>
</feature>
<organism evidence="3 4">
    <name type="scientific">Actinoplanes octamycinicus</name>
    <dbReference type="NCBI Taxonomy" id="135948"/>
    <lineage>
        <taxon>Bacteria</taxon>
        <taxon>Bacillati</taxon>
        <taxon>Actinomycetota</taxon>
        <taxon>Actinomycetes</taxon>
        <taxon>Micromonosporales</taxon>
        <taxon>Micromonosporaceae</taxon>
        <taxon>Actinoplanes</taxon>
    </lineage>
</organism>
<protein>
    <submittedName>
        <fullName evidence="3">Uncharacterized protein</fullName>
    </submittedName>
</protein>
<evidence type="ECO:0000313" key="3">
    <source>
        <dbReference type="EMBL" id="MBB4741494.1"/>
    </source>
</evidence>
<keyword evidence="2" id="KW-0812">Transmembrane</keyword>
<gene>
    <name evidence="3" type="ORF">BJY16_004953</name>
</gene>
<keyword evidence="4" id="KW-1185">Reference proteome</keyword>
<evidence type="ECO:0000256" key="1">
    <source>
        <dbReference type="SAM" id="MobiDB-lite"/>
    </source>
</evidence>
<evidence type="ECO:0000256" key="2">
    <source>
        <dbReference type="SAM" id="Phobius"/>
    </source>
</evidence>
<feature type="compositionally biased region" description="Pro residues" evidence="1">
    <location>
        <begin position="253"/>
        <end position="267"/>
    </location>
</feature>
<reference evidence="3 4" key="1">
    <citation type="submission" date="2020-08" db="EMBL/GenBank/DDBJ databases">
        <title>Sequencing the genomes of 1000 actinobacteria strains.</title>
        <authorList>
            <person name="Klenk H.-P."/>
        </authorList>
    </citation>
    <scope>NUCLEOTIDE SEQUENCE [LARGE SCALE GENOMIC DNA]</scope>
    <source>
        <strain evidence="3 4">DSM 45809</strain>
    </source>
</reference>
<feature type="transmembrane region" description="Helical" evidence="2">
    <location>
        <begin position="78"/>
        <end position="101"/>
    </location>
</feature>
<evidence type="ECO:0000313" key="4">
    <source>
        <dbReference type="Proteomes" id="UP000546162"/>
    </source>
</evidence>
<name>A0A7W7H0A7_9ACTN</name>
<dbReference type="AlphaFoldDB" id="A0A7W7H0A7"/>
<keyword evidence="2" id="KW-1133">Transmembrane helix</keyword>
<feature type="compositionally biased region" description="Gly residues" evidence="1">
    <location>
        <begin position="205"/>
        <end position="224"/>
    </location>
</feature>
<accession>A0A7W7H0A7</accession>
<feature type="region of interest" description="Disordered" evidence="1">
    <location>
        <begin position="42"/>
        <end position="71"/>
    </location>
</feature>
<dbReference type="EMBL" id="JACHNB010000001">
    <property type="protein sequence ID" value="MBB4741494.1"/>
    <property type="molecule type" value="Genomic_DNA"/>
</dbReference>